<reference evidence="1 2" key="1">
    <citation type="journal article" date="2019" name="Nat. Ecol. Evol.">
        <title>Megaphylogeny resolves global patterns of mushroom evolution.</title>
        <authorList>
            <person name="Varga T."/>
            <person name="Krizsan K."/>
            <person name="Foldi C."/>
            <person name="Dima B."/>
            <person name="Sanchez-Garcia M."/>
            <person name="Sanchez-Ramirez S."/>
            <person name="Szollosi G.J."/>
            <person name="Szarkandi J.G."/>
            <person name="Papp V."/>
            <person name="Albert L."/>
            <person name="Andreopoulos W."/>
            <person name="Angelini C."/>
            <person name="Antonin V."/>
            <person name="Barry K.W."/>
            <person name="Bougher N.L."/>
            <person name="Buchanan P."/>
            <person name="Buyck B."/>
            <person name="Bense V."/>
            <person name="Catcheside P."/>
            <person name="Chovatia M."/>
            <person name="Cooper J."/>
            <person name="Damon W."/>
            <person name="Desjardin D."/>
            <person name="Finy P."/>
            <person name="Geml J."/>
            <person name="Haridas S."/>
            <person name="Hughes K."/>
            <person name="Justo A."/>
            <person name="Karasinski D."/>
            <person name="Kautmanova I."/>
            <person name="Kiss B."/>
            <person name="Kocsube S."/>
            <person name="Kotiranta H."/>
            <person name="LaButti K.M."/>
            <person name="Lechner B.E."/>
            <person name="Liimatainen K."/>
            <person name="Lipzen A."/>
            <person name="Lukacs Z."/>
            <person name="Mihaltcheva S."/>
            <person name="Morgado L.N."/>
            <person name="Niskanen T."/>
            <person name="Noordeloos M.E."/>
            <person name="Ohm R.A."/>
            <person name="Ortiz-Santana B."/>
            <person name="Ovrebo C."/>
            <person name="Racz N."/>
            <person name="Riley R."/>
            <person name="Savchenko A."/>
            <person name="Shiryaev A."/>
            <person name="Soop K."/>
            <person name="Spirin V."/>
            <person name="Szebenyi C."/>
            <person name="Tomsovsky M."/>
            <person name="Tulloss R.E."/>
            <person name="Uehling J."/>
            <person name="Grigoriev I.V."/>
            <person name="Vagvolgyi C."/>
            <person name="Papp T."/>
            <person name="Martin F.M."/>
            <person name="Miettinen O."/>
            <person name="Hibbett D.S."/>
            <person name="Nagy L.G."/>
        </authorList>
    </citation>
    <scope>NUCLEOTIDE SEQUENCE [LARGE SCALE GENOMIC DNA]</scope>
    <source>
        <strain evidence="1 2">NL-1719</strain>
    </source>
</reference>
<evidence type="ECO:0000313" key="2">
    <source>
        <dbReference type="Proteomes" id="UP000308600"/>
    </source>
</evidence>
<gene>
    <name evidence="1" type="ORF">BDN72DRAFT_830734</name>
</gene>
<accession>A0ACD3BF06</accession>
<organism evidence="1 2">
    <name type="scientific">Pluteus cervinus</name>
    <dbReference type="NCBI Taxonomy" id="181527"/>
    <lineage>
        <taxon>Eukaryota</taxon>
        <taxon>Fungi</taxon>
        <taxon>Dikarya</taxon>
        <taxon>Basidiomycota</taxon>
        <taxon>Agaricomycotina</taxon>
        <taxon>Agaricomycetes</taxon>
        <taxon>Agaricomycetidae</taxon>
        <taxon>Agaricales</taxon>
        <taxon>Pluteineae</taxon>
        <taxon>Pluteaceae</taxon>
        <taxon>Pluteus</taxon>
    </lineage>
</organism>
<dbReference type="EMBL" id="ML208260">
    <property type="protein sequence ID" value="TFK76197.1"/>
    <property type="molecule type" value="Genomic_DNA"/>
</dbReference>
<evidence type="ECO:0000313" key="1">
    <source>
        <dbReference type="EMBL" id="TFK76197.1"/>
    </source>
</evidence>
<protein>
    <submittedName>
        <fullName evidence="1">Uncharacterized protein</fullName>
    </submittedName>
</protein>
<name>A0ACD3BF06_9AGAR</name>
<proteinExistence type="predicted"/>
<sequence>MTSNPTDPRLATVDDVAIILGLKQGTTPFTSTKVMISEVDRLRVMVQDCLPPLSAIPAPDLCIFLAEFSAKYLSASVDAYINRCLLPVPNPSAMVQSELFNGYFLMISASSDSPYFGKYFGSHHPSAANGKKLATVVARRLLRFTMHIDKGAAKSSNSNFWLDKEAPEAIMKALRVMAMILSALPEDEGRLSPQMKNALAPYIRRWSKPRQDPSLREICRQLSQLLNPSSVPQRRGVRNLLRGWDGCGLPGCNEKANLKICARCRTVCYCCPEHQKAHWTGPSPHKKLCFETIY</sequence>
<keyword evidence="2" id="KW-1185">Reference proteome</keyword>
<dbReference type="Proteomes" id="UP000308600">
    <property type="component" value="Unassembled WGS sequence"/>
</dbReference>